<dbReference type="PANTHER" id="PTHR33237:SF39">
    <property type="match status" value="1"/>
</dbReference>
<proteinExistence type="predicted"/>
<evidence type="ECO:0000256" key="1">
    <source>
        <dbReference type="SAM" id="MobiDB-lite"/>
    </source>
</evidence>
<feature type="region of interest" description="Disordered" evidence="1">
    <location>
        <begin position="1"/>
        <end position="25"/>
    </location>
</feature>
<gene>
    <name evidence="2" type="ORF">POM88_001341</name>
</gene>
<keyword evidence="3" id="KW-1185">Reference proteome</keyword>
<dbReference type="PANTHER" id="PTHR33237">
    <property type="entry name" value="F2P16.13 PROTEIN-RELATED"/>
    <property type="match status" value="1"/>
</dbReference>
<reference evidence="2" key="2">
    <citation type="submission" date="2023-05" db="EMBL/GenBank/DDBJ databases">
        <authorList>
            <person name="Schelkunov M.I."/>
        </authorList>
    </citation>
    <scope>NUCLEOTIDE SEQUENCE</scope>
    <source>
        <strain evidence="2">Hsosn_3</strain>
        <tissue evidence="2">Leaf</tissue>
    </source>
</reference>
<organism evidence="2 3">
    <name type="scientific">Heracleum sosnowskyi</name>
    <dbReference type="NCBI Taxonomy" id="360622"/>
    <lineage>
        <taxon>Eukaryota</taxon>
        <taxon>Viridiplantae</taxon>
        <taxon>Streptophyta</taxon>
        <taxon>Embryophyta</taxon>
        <taxon>Tracheophyta</taxon>
        <taxon>Spermatophyta</taxon>
        <taxon>Magnoliopsida</taxon>
        <taxon>eudicotyledons</taxon>
        <taxon>Gunneridae</taxon>
        <taxon>Pentapetalae</taxon>
        <taxon>asterids</taxon>
        <taxon>campanulids</taxon>
        <taxon>Apiales</taxon>
        <taxon>Apiaceae</taxon>
        <taxon>Apioideae</taxon>
        <taxon>apioid superclade</taxon>
        <taxon>Tordylieae</taxon>
        <taxon>Tordyliinae</taxon>
        <taxon>Heracleum</taxon>
    </lineage>
</organism>
<comment type="caution">
    <text evidence="2">The sequence shown here is derived from an EMBL/GenBank/DDBJ whole genome shotgun (WGS) entry which is preliminary data.</text>
</comment>
<accession>A0AAD8JDI3</accession>
<evidence type="ECO:0000313" key="2">
    <source>
        <dbReference type="EMBL" id="KAK1401736.1"/>
    </source>
</evidence>
<dbReference type="Proteomes" id="UP001237642">
    <property type="component" value="Unassembled WGS sequence"/>
</dbReference>
<sequence length="180" mass="20253">MANSQSKKTKEEKASTSTVTKSVSQTNCQGIRISRTVSIKCTCKNSNAINDSQVTEVKSKKGKWSKFRRNVSSMLKKNKAEKHSTTVKSQSLKEVLKIEENGEKKKSEEAVSKIVAVNGVKMRRMRSIKMKEREGKSETEEENQELCKKRILMGGKCKPLNESGVLHYDQNGIFLPEDVP</sequence>
<dbReference type="AlphaFoldDB" id="A0AAD8JDI3"/>
<protein>
    <submittedName>
        <fullName evidence="2">Uncharacterized protein</fullName>
    </submittedName>
</protein>
<evidence type="ECO:0000313" key="3">
    <source>
        <dbReference type="Proteomes" id="UP001237642"/>
    </source>
</evidence>
<feature type="compositionally biased region" description="Low complexity" evidence="1">
    <location>
        <begin position="15"/>
        <end position="25"/>
    </location>
</feature>
<name>A0AAD8JDI3_9APIA</name>
<reference evidence="2" key="1">
    <citation type="submission" date="2023-02" db="EMBL/GenBank/DDBJ databases">
        <title>Genome of toxic invasive species Heracleum sosnowskyi carries increased number of genes despite the absence of recent whole-genome duplications.</title>
        <authorList>
            <person name="Schelkunov M."/>
            <person name="Shtratnikova V."/>
            <person name="Makarenko M."/>
            <person name="Klepikova A."/>
            <person name="Omelchenko D."/>
            <person name="Novikova G."/>
            <person name="Obukhova E."/>
            <person name="Bogdanov V."/>
            <person name="Penin A."/>
            <person name="Logacheva M."/>
        </authorList>
    </citation>
    <scope>NUCLEOTIDE SEQUENCE</scope>
    <source>
        <strain evidence="2">Hsosn_3</strain>
        <tissue evidence="2">Leaf</tissue>
    </source>
</reference>
<dbReference type="EMBL" id="JAUIZM010000001">
    <property type="protein sequence ID" value="KAK1401736.1"/>
    <property type="molecule type" value="Genomic_DNA"/>
</dbReference>